<keyword evidence="6" id="KW-1185">Reference proteome</keyword>
<feature type="binding site" evidence="3">
    <location>
        <position position="275"/>
    </location>
    <ligand>
        <name>Zn(2+)</name>
        <dbReference type="ChEBI" id="CHEBI:29105"/>
    </ligand>
</feature>
<organism evidence="5 6">
    <name type="scientific">Limobrevibacterium gyesilva</name>
    <dbReference type="NCBI Taxonomy" id="2991712"/>
    <lineage>
        <taxon>Bacteria</taxon>
        <taxon>Pseudomonadati</taxon>
        <taxon>Pseudomonadota</taxon>
        <taxon>Alphaproteobacteria</taxon>
        <taxon>Acetobacterales</taxon>
        <taxon>Acetobacteraceae</taxon>
        <taxon>Limobrevibacterium</taxon>
    </lineage>
</organism>
<dbReference type="PANTHER" id="PTHR11103">
    <property type="entry name" value="SLR1189 PROTEIN"/>
    <property type="match status" value="1"/>
</dbReference>
<dbReference type="PROSITE" id="PS50970">
    <property type="entry name" value="HCY"/>
    <property type="match status" value="1"/>
</dbReference>
<dbReference type="EC" id="2.1.1.5" evidence="5"/>
<evidence type="ECO:0000256" key="3">
    <source>
        <dbReference type="PROSITE-ProRule" id="PRU00333"/>
    </source>
</evidence>
<dbReference type="PANTHER" id="PTHR11103:SF18">
    <property type="entry name" value="SLR1189 PROTEIN"/>
    <property type="match status" value="1"/>
</dbReference>
<dbReference type="Proteomes" id="UP001165679">
    <property type="component" value="Unassembled WGS sequence"/>
</dbReference>
<evidence type="ECO:0000313" key="5">
    <source>
        <dbReference type="EMBL" id="MCW3476657.1"/>
    </source>
</evidence>
<keyword evidence="3" id="KW-0479">Metal-binding</keyword>
<evidence type="ECO:0000256" key="2">
    <source>
        <dbReference type="ARBA" id="ARBA00022679"/>
    </source>
</evidence>
<gene>
    <name evidence="5" type="primary">bmt</name>
    <name evidence="5" type="ORF">OL599_19005</name>
</gene>
<comment type="cofactor">
    <cofactor evidence="3">
        <name>Zn(2+)</name>
        <dbReference type="ChEBI" id="CHEBI:29105"/>
    </cofactor>
</comment>
<dbReference type="Pfam" id="PF02574">
    <property type="entry name" value="S-methyl_trans"/>
    <property type="match status" value="1"/>
</dbReference>
<dbReference type="InterPro" id="IPR003726">
    <property type="entry name" value="HCY_dom"/>
</dbReference>
<reference evidence="5" key="2">
    <citation type="submission" date="2022-10" db="EMBL/GenBank/DDBJ databases">
        <authorList>
            <person name="Trinh H.N."/>
        </authorList>
    </citation>
    <scope>NUCLEOTIDE SEQUENCE</scope>
    <source>
        <strain evidence="5">RN2-1</strain>
    </source>
</reference>
<evidence type="ECO:0000256" key="1">
    <source>
        <dbReference type="ARBA" id="ARBA00022603"/>
    </source>
</evidence>
<protein>
    <submittedName>
        <fullName evidence="5">Betaine--homocysteine S-methyltransferase</fullName>
        <ecNumber evidence="5">2.1.1.5</ecNumber>
    </submittedName>
</protein>
<evidence type="ECO:0000259" key="4">
    <source>
        <dbReference type="PROSITE" id="PS50970"/>
    </source>
</evidence>
<feature type="binding site" evidence="3">
    <location>
        <position position="209"/>
    </location>
    <ligand>
        <name>Zn(2+)</name>
        <dbReference type="ChEBI" id="CHEBI:29105"/>
    </ligand>
</feature>
<dbReference type="AlphaFoldDB" id="A0AA42CJ81"/>
<comment type="caution">
    <text evidence="5">The sequence shown here is derived from an EMBL/GenBank/DDBJ whole genome shotgun (WGS) entry which is preliminary data.</text>
</comment>
<keyword evidence="2 3" id="KW-0808">Transferase</keyword>
<dbReference type="GO" id="GO:0047150">
    <property type="term" value="F:betaine-homocysteine S-methyltransferase activity"/>
    <property type="evidence" value="ECO:0007669"/>
    <property type="project" value="UniProtKB-EC"/>
</dbReference>
<reference evidence="5" key="1">
    <citation type="submission" date="2022-09" db="EMBL/GenBank/DDBJ databases">
        <title>Rhodovastum sp. nov. RN2-1 isolated from soil in Seongnam, South Korea.</title>
        <authorList>
            <person name="Le N.T."/>
        </authorList>
    </citation>
    <scope>NUCLEOTIDE SEQUENCE</scope>
    <source>
        <strain evidence="5">RN2-1</strain>
    </source>
</reference>
<feature type="binding site" evidence="3">
    <location>
        <position position="276"/>
    </location>
    <ligand>
        <name>Zn(2+)</name>
        <dbReference type="ChEBI" id="CHEBI:29105"/>
    </ligand>
</feature>
<keyword evidence="1 3" id="KW-0489">Methyltransferase</keyword>
<dbReference type="GO" id="GO:0032259">
    <property type="term" value="P:methylation"/>
    <property type="evidence" value="ECO:0007669"/>
    <property type="project" value="UniProtKB-KW"/>
</dbReference>
<dbReference type="EMBL" id="JAPDNT010000022">
    <property type="protein sequence ID" value="MCW3476657.1"/>
    <property type="molecule type" value="Genomic_DNA"/>
</dbReference>
<dbReference type="InterPro" id="IPR036589">
    <property type="entry name" value="HCY_dom_sf"/>
</dbReference>
<name>A0AA42CJ81_9PROT</name>
<accession>A0AA42CJ81</accession>
<dbReference type="SUPFAM" id="SSF82282">
    <property type="entry name" value="Homocysteine S-methyltransferase"/>
    <property type="match status" value="1"/>
</dbReference>
<sequence length="320" mass="33105">MLDAWLKDRPWLLADGAAATNLFDRGLAPGDAPELWNESRPRDIRRLHQDFIDAGADIILTNSFGANARRLRLHDAEDRTHALNELAARHARAVANAAQRQVIVAGSVGPTGDLLAPLGPLTEDEAVAVFTEQIQGLNAGGADLVWIETMSAIAEMRAAATAAARVGMPYVVTASFEAAGSTSTGVTPAAMAEAAGAFYPAPHGIGCNCGAGPADLICSVLALTEAMPDAVVIAKANCGLPQRQGDRLIHPGTPELMAEYARLAVDAGARIIGGCCGTTATHLAAMHQALAAHTPRPRPDPAQVVAALGPLASPPLQPAR</sequence>
<dbReference type="NCBIfam" id="NF005718">
    <property type="entry name" value="PRK07534.1"/>
    <property type="match status" value="1"/>
</dbReference>
<feature type="domain" description="Hcy-binding" evidence="4">
    <location>
        <begin position="1"/>
        <end position="290"/>
    </location>
</feature>
<dbReference type="GO" id="GO:0046872">
    <property type="term" value="F:metal ion binding"/>
    <property type="evidence" value="ECO:0007669"/>
    <property type="project" value="UniProtKB-KW"/>
</dbReference>
<dbReference type="RefSeq" id="WP_264715522.1">
    <property type="nucleotide sequence ID" value="NZ_JAPDNT010000022.1"/>
</dbReference>
<evidence type="ECO:0000313" key="6">
    <source>
        <dbReference type="Proteomes" id="UP001165679"/>
    </source>
</evidence>
<dbReference type="Gene3D" id="3.20.20.330">
    <property type="entry name" value="Homocysteine-binding-like domain"/>
    <property type="match status" value="1"/>
</dbReference>
<keyword evidence="3" id="KW-0862">Zinc</keyword>
<proteinExistence type="predicted"/>